<organism evidence="5 6">
    <name type="scientific">Limnobaculum allomyrinae</name>
    <dbReference type="NCBI Taxonomy" id="2791986"/>
    <lineage>
        <taxon>Bacteria</taxon>
        <taxon>Pseudomonadati</taxon>
        <taxon>Pseudomonadota</taxon>
        <taxon>Gammaproteobacteria</taxon>
        <taxon>Enterobacterales</taxon>
        <taxon>Budviciaceae</taxon>
        <taxon>Limnobaculum</taxon>
    </lineage>
</organism>
<protein>
    <submittedName>
        <fullName evidence="5">Site-specific integrase</fullName>
    </submittedName>
</protein>
<accession>A0ABS1IW59</accession>
<comment type="similarity">
    <text evidence="1">Belongs to the 'phage' integrase family.</text>
</comment>
<dbReference type="InterPro" id="IPR050090">
    <property type="entry name" value="Tyrosine_recombinase_XerCD"/>
</dbReference>
<evidence type="ECO:0000256" key="2">
    <source>
        <dbReference type="ARBA" id="ARBA00022908"/>
    </source>
</evidence>
<gene>
    <name evidence="5" type="ORF">I2494_19845</name>
</gene>
<reference evidence="5 6" key="1">
    <citation type="submission" date="2020-11" db="EMBL/GenBank/DDBJ databases">
        <title>Insectihabitans protaetiae gen. nov. sp. nov. and Insectihabitans allomyrinae sp. nov., isolated from larvae of Protaetia brevitarsis seulensis and Allomyrina dichotoma, respectively.</title>
        <authorList>
            <person name="Lee S.D."/>
            <person name="Byeon Y.-S."/>
            <person name="Kim S.-M."/>
            <person name="Yang H.L."/>
            <person name="Kim I.S."/>
        </authorList>
    </citation>
    <scope>NUCLEOTIDE SEQUENCE [LARGE SCALE GENOMIC DNA]</scope>
    <source>
        <strain evidence="5 6">BWR-B9</strain>
    </source>
</reference>
<evidence type="ECO:0000256" key="3">
    <source>
        <dbReference type="ARBA" id="ARBA00023125"/>
    </source>
</evidence>
<dbReference type="InterPro" id="IPR002104">
    <property type="entry name" value="Integrase_catalytic"/>
</dbReference>
<feature type="domain" description="Tyr recombinase" evidence="4">
    <location>
        <begin position="158"/>
        <end position="340"/>
    </location>
</feature>
<proteinExistence type="inferred from homology"/>
<feature type="non-terminal residue" evidence="5">
    <location>
        <position position="1"/>
    </location>
</feature>
<dbReference type="EMBL" id="JADRCR010000019">
    <property type="protein sequence ID" value="MBK5145924.1"/>
    <property type="molecule type" value="Genomic_DNA"/>
</dbReference>
<dbReference type="RefSeq" id="WP_218468755.1">
    <property type="nucleotide sequence ID" value="NZ_JADRCR010000019.1"/>
</dbReference>
<dbReference type="Pfam" id="PF00589">
    <property type="entry name" value="Phage_integrase"/>
    <property type="match status" value="1"/>
</dbReference>
<evidence type="ECO:0000313" key="5">
    <source>
        <dbReference type="EMBL" id="MBK5145924.1"/>
    </source>
</evidence>
<keyword evidence="3" id="KW-0238">DNA-binding</keyword>
<keyword evidence="2" id="KW-0229">DNA integration</keyword>
<dbReference type="PROSITE" id="PS51898">
    <property type="entry name" value="TYR_RECOMBINASE"/>
    <property type="match status" value="1"/>
</dbReference>
<evidence type="ECO:0000313" key="6">
    <source>
        <dbReference type="Proteomes" id="UP001296921"/>
    </source>
</evidence>
<evidence type="ECO:0000259" key="4">
    <source>
        <dbReference type="PROSITE" id="PS51898"/>
    </source>
</evidence>
<dbReference type="PANTHER" id="PTHR30349">
    <property type="entry name" value="PHAGE INTEGRASE-RELATED"/>
    <property type="match status" value="1"/>
</dbReference>
<name>A0ABS1IW59_9GAMM</name>
<dbReference type="Proteomes" id="UP001296921">
    <property type="component" value="Unassembled WGS sequence"/>
</dbReference>
<keyword evidence="6" id="KW-1185">Reference proteome</keyword>
<comment type="caution">
    <text evidence="5">The sequence shown here is derived from an EMBL/GenBank/DDBJ whole genome shotgun (WGS) entry which is preliminary data.</text>
</comment>
<sequence>RKVNILPCGKRRELRRSLRTRSKREAILRLEKFSDKACLPIVISDLNQQTIDRKITDSFCDITQKVMDYVKYKSSHVCEREVASIQRSLDCYFRFTSQPLQKSEAAKFIDQLDLSIATKNKYIKKISGFFRWLNHRSDIDIKNPFEGLMLRDNEMVSTKRPAYTHNQIKQLESTLNEIVEWKKWIILIGRYTGMRANEICQLYKSDIVNCDGVWCFNIDNSKMGQVIKTTNSRRYVPIHAELLALGLLIFVEKQNDHLFPHLKLYKGYYSHYFTKWFSGFRRKHRLPEFHSIRHYVASVFKNSGVPEQFAGALLGHNNQSITYNRYGKKIEISQLSELISLL</sequence>
<evidence type="ECO:0000256" key="1">
    <source>
        <dbReference type="ARBA" id="ARBA00008857"/>
    </source>
</evidence>
<dbReference type="PANTHER" id="PTHR30349:SF41">
    <property type="entry name" value="INTEGRASE_RECOMBINASE PROTEIN MJ0367-RELATED"/>
    <property type="match status" value="1"/>
</dbReference>
<dbReference type="CDD" id="cd01184">
    <property type="entry name" value="INT_C_like_1"/>
    <property type="match status" value="1"/>
</dbReference>